<evidence type="ECO:0000313" key="4">
    <source>
        <dbReference type="EMBL" id="KAL3785177.1"/>
    </source>
</evidence>
<evidence type="ECO:0000256" key="1">
    <source>
        <dbReference type="SAM" id="MobiDB-lite"/>
    </source>
</evidence>
<organism evidence="4 5">
    <name type="scientific">Stephanodiscus triporus</name>
    <dbReference type="NCBI Taxonomy" id="2934178"/>
    <lineage>
        <taxon>Eukaryota</taxon>
        <taxon>Sar</taxon>
        <taxon>Stramenopiles</taxon>
        <taxon>Ochrophyta</taxon>
        <taxon>Bacillariophyta</taxon>
        <taxon>Coscinodiscophyceae</taxon>
        <taxon>Thalassiosirophycidae</taxon>
        <taxon>Stephanodiscales</taxon>
        <taxon>Stephanodiscaceae</taxon>
        <taxon>Stephanodiscus</taxon>
    </lineage>
</organism>
<evidence type="ECO:0000259" key="3">
    <source>
        <dbReference type="Pfam" id="PF01171"/>
    </source>
</evidence>
<feature type="region of interest" description="Disordered" evidence="1">
    <location>
        <begin position="1"/>
        <end position="31"/>
    </location>
</feature>
<feature type="region of interest" description="Disordered" evidence="1">
    <location>
        <begin position="245"/>
        <end position="273"/>
    </location>
</feature>
<sequence length="1355" mass="148901">MPVLDSDPDSDDDDDDDEDSGGGGRTSSSSYAGMSVPLVYCDQTASQRPVRSIEDYLRRISMPCHANTHTNITYTGSQSTAFVSESRQIVAESTGARITGKAACDVVLFGGNGVTGVVGLLIDILNLRVLAAAADGKGRGRPAVFVGPHEHHSNLLPWRESGCEVISIPERVDDGSADLDELERLLRLPAYSVDSGRLRIGAFSAASNVTGLVADVDSISSLLHRHGALAFFDYASGAPYLKMDMNPPPIRRGTTGVRDRLEDDDDDDDDDPSKDAIYFSPHKLYGGTSAPGVLVIKKRLISQTNPPIVSGGGTVFYVTNQSHRFLSNRIERYEGGTPDGIGIQRVGLALLASRRIAEEYERIVKRWPSPAAAAHGSGGETNDNDGLLGAAGGMLSSPSTLPPKTLLEYECSTYDRAVALLKKKAPNLIILGSHSSIDADESNEVSRRDGNGTDNGASSPSCAGRHLPIFSFLIRCGKRFLHYNYVCAILNDVFGIQSRGGCQCAGPYSQRLLGLTSIIEIAPGNEIAEMEVPNDANSQIELALLRSDRPCELLRPGYTRLSLPFKGLREEEVDYVMRALIWVARNGWALLPQYRCDHRTGEWRHWSRRGKPLGKSERLWLSHYDILAPAPPLSSTEGVMTDEGDDSSLVRENIKASCSRLDRAMNNADAILEATKRDPRYLSEVEKLNPATGMLGSGSHNDAGDGGVDHTLEDLRWYVYPQEVSQCLRDGLEVVPDTFVDDALLGAIYVRMDGRRRNNLVVEEECAVTMENSATVTASHLQGEMMYTSKGSDLIPFQDRDHVGEAPYDEIKAGYEDGELSETCEVYSKARDEWVFISKFLQEYESGKAITAAVAVLDEESTSCRKRNLSVMTDSSQSCGEGVQATTVDSSLSTMHSINRLPPAVEKREKKKPSRGASLWGQCSVPHSVQSSRALDSSFTLATTNSNEVVITNSNIVSATDTLEGSLVSKVMSNNSMKNKGKIKPPPKMMRYVTQAMIQWDMIQEGDRLLLGLSGGKDSLSLLHVLLEFQKKLPIKFDIEVCTIDPMTPSFDPSPLIPYVEGLGLKYHYIRDDIVQRATSSGKDGKTVSSLCAFCARMKRGNLYTCARKNNCNKLVLAQHLDDCAESFFMSIMHNGFIRTMKANYKINQGDVSVIRPLVYCRESLMTEFARNAKLPVINENCPACFEEPKERARVKKLLSREETLYTNLYDHIRRALIPVMHDDSTAIMRSYLEETIARSRKIPANSKKVKILNDSNNEVEVKSAEFERAMAASNSEDYKGTPQNSLLLLTSASEEQLIAELAKRRASKYKLAGAMKRLTNTNDDDDYKLPADETGQMCSLTGGDGLIPCRELME</sequence>
<dbReference type="Gene3D" id="3.40.50.620">
    <property type="entry name" value="HUPs"/>
    <property type="match status" value="1"/>
</dbReference>
<evidence type="ECO:0008006" key="6">
    <source>
        <dbReference type="Google" id="ProtNLM"/>
    </source>
</evidence>
<proteinExistence type="predicted"/>
<name>A0ABD3PC43_9STRA</name>
<dbReference type="InterPro" id="IPR015421">
    <property type="entry name" value="PyrdxlP-dep_Trfase_major"/>
</dbReference>
<dbReference type="Pfam" id="PF00266">
    <property type="entry name" value="Aminotran_5"/>
    <property type="match status" value="2"/>
</dbReference>
<dbReference type="Proteomes" id="UP001530315">
    <property type="component" value="Unassembled WGS sequence"/>
</dbReference>
<feature type="domain" description="Aminotransferase class V" evidence="2">
    <location>
        <begin position="275"/>
        <end position="350"/>
    </location>
</feature>
<protein>
    <recommendedName>
        <fullName evidence="6">Aminotransferase class V domain-containing protein</fullName>
    </recommendedName>
</protein>
<evidence type="ECO:0000259" key="2">
    <source>
        <dbReference type="Pfam" id="PF00266"/>
    </source>
</evidence>
<dbReference type="SUPFAM" id="SSF53383">
    <property type="entry name" value="PLP-dependent transferases"/>
    <property type="match status" value="1"/>
</dbReference>
<dbReference type="CDD" id="cd24138">
    <property type="entry name" value="TtcA-like"/>
    <property type="match status" value="1"/>
</dbReference>
<dbReference type="InterPro" id="IPR014729">
    <property type="entry name" value="Rossmann-like_a/b/a_fold"/>
</dbReference>
<feature type="domain" description="tRNA(Ile)-lysidine/2-thiocytidine synthase N-terminal" evidence="3">
    <location>
        <begin position="1009"/>
        <end position="1178"/>
    </location>
</feature>
<dbReference type="Gene3D" id="3.40.640.10">
    <property type="entry name" value="Type I PLP-dependent aspartate aminotransferase-like (Major domain)"/>
    <property type="match status" value="1"/>
</dbReference>
<dbReference type="InterPro" id="IPR015424">
    <property type="entry name" value="PyrdxlP-dep_Trfase"/>
</dbReference>
<accession>A0ABD3PC43</accession>
<feature type="domain" description="Aminotransferase class V" evidence="2">
    <location>
        <begin position="39"/>
        <end position="246"/>
    </location>
</feature>
<evidence type="ECO:0000313" key="5">
    <source>
        <dbReference type="Proteomes" id="UP001530315"/>
    </source>
</evidence>
<dbReference type="Gene3D" id="3.90.1150.10">
    <property type="entry name" value="Aspartate Aminotransferase, domain 1"/>
    <property type="match status" value="1"/>
</dbReference>
<dbReference type="InterPro" id="IPR015422">
    <property type="entry name" value="PyrdxlP-dep_Trfase_small"/>
</dbReference>
<dbReference type="PANTHER" id="PTHR43686">
    <property type="entry name" value="SULFURTRANSFERASE-RELATED"/>
    <property type="match status" value="1"/>
</dbReference>
<dbReference type="InterPro" id="IPR000192">
    <property type="entry name" value="Aminotrans_V_dom"/>
</dbReference>
<dbReference type="Pfam" id="PF01171">
    <property type="entry name" value="ATP_bind_3"/>
    <property type="match status" value="1"/>
</dbReference>
<reference evidence="4 5" key="1">
    <citation type="submission" date="2024-10" db="EMBL/GenBank/DDBJ databases">
        <title>Updated reference genomes for cyclostephanoid diatoms.</title>
        <authorList>
            <person name="Roberts W.R."/>
            <person name="Alverson A.J."/>
        </authorList>
    </citation>
    <scope>NUCLEOTIDE SEQUENCE [LARGE SCALE GENOMIC DNA]</scope>
    <source>
        <strain evidence="4 5">AJA276-08</strain>
    </source>
</reference>
<dbReference type="InterPro" id="IPR011063">
    <property type="entry name" value="TilS/TtcA_N"/>
</dbReference>
<dbReference type="SUPFAM" id="SSF52402">
    <property type="entry name" value="Adenine nucleotide alpha hydrolases-like"/>
    <property type="match status" value="1"/>
</dbReference>
<dbReference type="PANTHER" id="PTHR43686:SF1">
    <property type="entry name" value="AMINOTRAN_5 DOMAIN-CONTAINING PROTEIN"/>
    <property type="match status" value="1"/>
</dbReference>
<keyword evidence="5" id="KW-1185">Reference proteome</keyword>
<gene>
    <name evidence="4" type="ORF">ACHAW5_011202</name>
</gene>
<comment type="caution">
    <text evidence="4">The sequence shown here is derived from an EMBL/GenBank/DDBJ whole genome shotgun (WGS) entry which is preliminary data.</text>
</comment>
<dbReference type="EMBL" id="JALLAZ020000897">
    <property type="protein sequence ID" value="KAL3785177.1"/>
    <property type="molecule type" value="Genomic_DNA"/>
</dbReference>
<feature type="compositionally biased region" description="Acidic residues" evidence="1">
    <location>
        <begin position="262"/>
        <end position="272"/>
    </location>
</feature>
<feature type="compositionally biased region" description="Acidic residues" evidence="1">
    <location>
        <begin position="1"/>
        <end position="20"/>
    </location>
</feature>
<feature type="region of interest" description="Disordered" evidence="1">
    <location>
        <begin position="440"/>
        <end position="459"/>
    </location>
</feature>